<evidence type="ECO:0000313" key="1">
    <source>
        <dbReference type="EMBL" id="MPC29192.1"/>
    </source>
</evidence>
<keyword evidence="2" id="KW-1185">Reference proteome</keyword>
<comment type="caution">
    <text evidence="1">The sequence shown here is derived from an EMBL/GenBank/DDBJ whole genome shotgun (WGS) entry which is preliminary data.</text>
</comment>
<evidence type="ECO:0000313" key="2">
    <source>
        <dbReference type="Proteomes" id="UP000324222"/>
    </source>
</evidence>
<dbReference type="Proteomes" id="UP000324222">
    <property type="component" value="Unassembled WGS sequence"/>
</dbReference>
<organism evidence="1 2">
    <name type="scientific">Portunus trituberculatus</name>
    <name type="common">Swimming crab</name>
    <name type="synonym">Neptunus trituberculatus</name>
    <dbReference type="NCBI Taxonomy" id="210409"/>
    <lineage>
        <taxon>Eukaryota</taxon>
        <taxon>Metazoa</taxon>
        <taxon>Ecdysozoa</taxon>
        <taxon>Arthropoda</taxon>
        <taxon>Crustacea</taxon>
        <taxon>Multicrustacea</taxon>
        <taxon>Malacostraca</taxon>
        <taxon>Eumalacostraca</taxon>
        <taxon>Eucarida</taxon>
        <taxon>Decapoda</taxon>
        <taxon>Pleocyemata</taxon>
        <taxon>Brachyura</taxon>
        <taxon>Eubrachyura</taxon>
        <taxon>Portunoidea</taxon>
        <taxon>Portunidae</taxon>
        <taxon>Portuninae</taxon>
        <taxon>Portunus</taxon>
    </lineage>
</organism>
<dbReference type="EMBL" id="VSRR010002031">
    <property type="protein sequence ID" value="MPC29192.1"/>
    <property type="molecule type" value="Genomic_DNA"/>
</dbReference>
<sequence>MTKCLRLYVVGFKPTHGRLPDPMLTTLSTMPLPV</sequence>
<proteinExistence type="predicted"/>
<dbReference type="AlphaFoldDB" id="A0A5B7E5A0"/>
<gene>
    <name evidence="1" type="ORF">E2C01_022413</name>
</gene>
<accession>A0A5B7E5A0</accession>
<reference evidence="1 2" key="1">
    <citation type="submission" date="2019-05" db="EMBL/GenBank/DDBJ databases">
        <title>Another draft genome of Portunus trituberculatus and its Hox gene families provides insights of decapod evolution.</title>
        <authorList>
            <person name="Jeong J.-H."/>
            <person name="Song I."/>
            <person name="Kim S."/>
            <person name="Choi T."/>
            <person name="Kim D."/>
            <person name="Ryu S."/>
            <person name="Kim W."/>
        </authorList>
    </citation>
    <scope>NUCLEOTIDE SEQUENCE [LARGE SCALE GENOMIC DNA]</scope>
    <source>
        <tissue evidence="1">Muscle</tissue>
    </source>
</reference>
<protein>
    <submittedName>
        <fullName evidence="1">Uncharacterized protein</fullName>
    </submittedName>
</protein>
<name>A0A5B7E5A0_PORTR</name>